<dbReference type="InterPro" id="IPR036388">
    <property type="entry name" value="WH-like_DNA-bd_sf"/>
</dbReference>
<dbReference type="PANTHER" id="PTHR30537">
    <property type="entry name" value="HTH-TYPE TRANSCRIPTIONAL REGULATOR"/>
    <property type="match status" value="1"/>
</dbReference>
<dbReference type="InterPro" id="IPR036390">
    <property type="entry name" value="WH_DNA-bd_sf"/>
</dbReference>
<evidence type="ECO:0000256" key="2">
    <source>
        <dbReference type="ARBA" id="ARBA00023015"/>
    </source>
</evidence>
<accession>A0A939FTS2</accession>
<dbReference type="Gene3D" id="1.10.10.10">
    <property type="entry name" value="Winged helix-like DNA-binding domain superfamily/Winged helix DNA-binding domain"/>
    <property type="match status" value="1"/>
</dbReference>
<reference evidence="6" key="1">
    <citation type="submission" date="2021-03" db="EMBL/GenBank/DDBJ databases">
        <title>Whole genome sequence of Jiella sp. CQZ9-1.</title>
        <authorList>
            <person name="Tuo L."/>
        </authorList>
    </citation>
    <scope>NUCLEOTIDE SEQUENCE</scope>
    <source>
        <strain evidence="6">CQZ9-1</strain>
    </source>
</reference>
<dbReference type="InterPro" id="IPR058163">
    <property type="entry name" value="LysR-type_TF_proteobact-type"/>
</dbReference>
<keyword evidence="3" id="KW-0238">DNA-binding</keyword>
<dbReference type="GO" id="GO:0003700">
    <property type="term" value="F:DNA-binding transcription factor activity"/>
    <property type="evidence" value="ECO:0007669"/>
    <property type="project" value="InterPro"/>
</dbReference>
<keyword evidence="4" id="KW-0804">Transcription</keyword>
<dbReference type="Pfam" id="PF00126">
    <property type="entry name" value="HTH_1"/>
    <property type="match status" value="1"/>
</dbReference>
<evidence type="ECO:0000313" key="7">
    <source>
        <dbReference type="Proteomes" id="UP000664122"/>
    </source>
</evidence>
<organism evidence="6 7">
    <name type="scientific">Jiella flava</name>
    <dbReference type="NCBI Taxonomy" id="2816857"/>
    <lineage>
        <taxon>Bacteria</taxon>
        <taxon>Pseudomonadati</taxon>
        <taxon>Pseudomonadota</taxon>
        <taxon>Alphaproteobacteria</taxon>
        <taxon>Hyphomicrobiales</taxon>
        <taxon>Aurantimonadaceae</taxon>
        <taxon>Jiella</taxon>
    </lineage>
</organism>
<comment type="similarity">
    <text evidence="1">Belongs to the LysR transcriptional regulatory family.</text>
</comment>
<evidence type="ECO:0000259" key="5">
    <source>
        <dbReference type="PROSITE" id="PS50931"/>
    </source>
</evidence>
<evidence type="ECO:0000256" key="4">
    <source>
        <dbReference type="ARBA" id="ARBA00023163"/>
    </source>
</evidence>
<keyword evidence="2" id="KW-0805">Transcription regulation</keyword>
<dbReference type="GO" id="GO:0043565">
    <property type="term" value="F:sequence-specific DNA binding"/>
    <property type="evidence" value="ECO:0007669"/>
    <property type="project" value="TreeGrafter"/>
</dbReference>
<protein>
    <submittedName>
        <fullName evidence="6">LysR family transcriptional regulator</fullName>
    </submittedName>
</protein>
<dbReference type="InterPro" id="IPR005119">
    <property type="entry name" value="LysR_subst-bd"/>
</dbReference>
<dbReference type="AlphaFoldDB" id="A0A939FTS2"/>
<gene>
    <name evidence="6" type="ORF">J1C48_02355</name>
</gene>
<evidence type="ECO:0000256" key="3">
    <source>
        <dbReference type="ARBA" id="ARBA00023125"/>
    </source>
</evidence>
<dbReference type="Proteomes" id="UP000664122">
    <property type="component" value="Unassembled WGS sequence"/>
</dbReference>
<dbReference type="RefSeq" id="WP_207256030.1">
    <property type="nucleotide sequence ID" value="NZ_JAFMPP010000001.1"/>
</dbReference>
<dbReference type="GO" id="GO:0006351">
    <property type="term" value="P:DNA-templated transcription"/>
    <property type="evidence" value="ECO:0007669"/>
    <property type="project" value="TreeGrafter"/>
</dbReference>
<keyword evidence="7" id="KW-1185">Reference proteome</keyword>
<evidence type="ECO:0000256" key="1">
    <source>
        <dbReference type="ARBA" id="ARBA00009437"/>
    </source>
</evidence>
<dbReference type="EMBL" id="JAFMPP010000001">
    <property type="protein sequence ID" value="MBO0661407.1"/>
    <property type="molecule type" value="Genomic_DNA"/>
</dbReference>
<dbReference type="SUPFAM" id="SSF46785">
    <property type="entry name" value="Winged helix' DNA-binding domain"/>
    <property type="match status" value="1"/>
</dbReference>
<dbReference type="Pfam" id="PF03466">
    <property type="entry name" value="LysR_substrate"/>
    <property type="match status" value="1"/>
</dbReference>
<dbReference type="PANTHER" id="PTHR30537:SF31">
    <property type="entry name" value="TRANSCRIPTIONAL REGULATOR, LYSR FAMILY"/>
    <property type="match status" value="1"/>
</dbReference>
<evidence type="ECO:0000313" key="6">
    <source>
        <dbReference type="EMBL" id="MBO0661407.1"/>
    </source>
</evidence>
<feature type="domain" description="HTH lysR-type" evidence="5">
    <location>
        <begin position="1"/>
        <end position="60"/>
    </location>
</feature>
<dbReference type="PRINTS" id="PR00039">
    <property type="entry name" value="HTHLYSR"/>
</dbReference>
<dbReference type="SUPFAM" id="SSF53850">
    <property type="entry name" value="Periplasmic binding protein-like II"/>
    <property type="match status" value="1"/>
</dbReference>
<dbReference type="Gene3D" id="3.40.190.290">
    <property type="match status" value="1"/>
</dbReference>
<dbReference type="InterPro" id="IPR000847">
    <property type="entry name" value="LysR_HTH_N"/>
</dbReference>
<sequence>MPGTFDDLYFYEAVVRNRGFSAAGRELGVAKSVLSRRVRNLEERLGVRLIERNSSHFEVSEIGRDVFRHAQAAKLEMEEAARVAAQVAGEPRGLLRVSVPPGAPAEIVSNGLETFLGQHPKVRIQLIVTHRRLDLIEDRIDIAIRARSDFSGETDYVVKRLGAIRFGFVASPRLIAGRAAMSDLDDLRGLPMLGRDDMHSEEVLLLQGPHGEEQRFRIEPRVASNSINVVLDAARRGLGVGFLPKVITAAPIADGELVPLLPDWQGPESVFHIAFTSRRAMLPAVRLFVDFISERLKHLFTDH</sequence>
<name>A0A939FTS2_9HYPH</name>
<comment type="caution">
    <text evidence="6">The sequence shown here is derived from an EMBL/GenBank/DDBJ whole genome shotgun (WGS) entry which is preliminary data.</text>
</comment>
<dbReference type="PROSITE" id="PS50931">
    <property type="entry name" value="HTH_LYSR"/>
    <property type="match status" value="1"/>
</dbReference>
<proteinExistence type="inferred from homology"/>